<comment type="caution">
    <text evidence="1">The sequence shown here is derived from an EMBL/GenBank/DDBJ whole genome shotgun (WGS) entry which is preliminary data.</text>
</comment>
<dbReference type="Proteomes" id="UP000703590">
    <property type="component" value="Unassembled WGS sequence"/>
</dbReference>
<keyword evidence="2" id="KW-1185">Reference proteome</keyword>
<gene>
    <name evidence="1" type="ORF">JWV37_00105</name>
</gene>
<reference evidence="1" key="2">
    <citation type="submission" date="2021-02" db="EMBL/GenBank/DDBJ databases">
        <authorList>
            <person name="Merkel A.Y."/>
        </authorList>
    </citation>
    <scope>NUCLEOTIDE SEQUENCE</scope>
    <source>
        <strain evidence="1">T05b</strain>
    </source>
</reference>
<dbReference type="EMBL" id="JAFHKK010000001">
    <property type="protein sequence ID" value="MBN2963168.1"/>
    <property type="molecule type" value="Genomic_DNA"/>
</dbReference>
<accession>A0ABS2WNI1</accession>
<evidence type="ECO:0000313" key="1">
    <source>
        <dbReference type="EMBL" id="MBN2963168.1"/>
    </source>
</evidence>
<protein>
    <submittedName>
        <fullName evidence="1">Helix-turn-helix domain-containing protein</fullName>
    </submittedName>
</protein>
<reference evidence="1" key="1">
    <citation type="submission" date="2021-02" db="EMBL/GenBank/DDBJ databases">
        <title>Sulfurospirillum tamanensis sp. nov.</title>
        <authorList>
            <person name="Frolova A."/>
            <person name="Merkel A."/>
            <person name="Slobodkin A."/>
        </authorList>
    </citation>
    <scope>NUCLEOTIDE SEQUENCE</scope>
    <source>
        <strain evidence="1">T05b</strain>
    </source>
</reference>
<sequence length="137" mass="15594">MTDKQNKFLALRAEGLTFDVIAKELKTSKPTLIQWSKLFEEEIKSLQFESFLKIKEAYSYSVKAKYEMTLKQLGKIDEAILGADLSSSSIKDLFTIKNSLLSQLEAIEKKISVNAHVTQTDEFGNKETLRLKLNEAE</sequence>
<dbReference type="RefSeq" id="WP_205457611.1">
    <property type="nucleotide sequence ID" value="NZ_JAFHKK010000001.1"/>
</dbReference>
<name>A0ABS2WNI1_9BACT</name>
<organism evidence="1 2">
    <name type="scientific">Sulfurospirillum tamanense</name>
    <dbReference type="NCBI Taxonomy" id="2813362"/>
    <lineage>
        <taxon>Bacteria</taxon>
        <taxon>Pseudomonadati</taxon>
        <taxon>Campylobacterota</taxon>
        <taxon>Epsilonproteobacteria</taxon>
        <taxon>Campylobacterales</taxon>
        <taxon>Sulfurospirillaceae</taxon>
        <taxon>Sulfurospirillum</taxon>
    </lineage>
</organism>
<proteinExistence type="predicted"/>
<evidence type="ECO:0000313" key="2">
    <source>
        <dbReference type="Proteomes" id="UP000703590"/>
    </source>
</evidence>